<reference evidence="2 3" key="1">
    <citation type="submission" date="2021-06" db="EMBL/GenBank/DDBJ databases">
        <title>Caerostris extrusa draft genome.</title>
        <authorList>
            <person name="Kono N."/>
            <person name="Arakawa K."/>
        </authorList>
    </citation>
    <scope>NUCLEOTIDE SEQUENCE [LARGE SCALE GENOMIC DNA]</scope>
</reference>
<gene>
    <name evidence="2" type="ORF">CEXT_499571</name>
</gene>
<proteinExistence type="predicted"/>
<organism evidence="2 3">
    <name type="scientific">Caerostris extrusa</name>
    <name type="common">Bark spider</name>
    <name type="synonym">Caerostris bankana</name>
    <dbReference type="NCBI Taxonomy" id="172846"/>
    <lineage>
        <taxon>Eukaryota</taxon>
        <taxon>Metazoa</taxon>
        <taxon>Ecdysozoa</taxon>
        <taxon>Arthropoda</taxon>
        <taxon>Chelicerata</taxon>
        <taxon>Arachnida</taxon>
        <taxon>Araneae</taxon>
        <taxon>Araneomorphae</taxon>
        <taxon>Entelegynae</taxon>
        <taxon>Araneoidea</taxon>
        <taxon>Araneidae</taxon>
        <taxon>Caerostris</taxon>
    </lineage>
</organism>
<evidence type="ECO:0000313" key="2">
    <source>
        <dbReference type="EMBL" id="GIZ03243.1"/>
    </source>
</evidence>
<dbReference type="EMBL" id="BPLR01001576">
    <property type="protein sequence ID" value="GIZ03243.1"/>
    <property type="molecule type" value="Genomic_DNA"/>
</dbReference>
<protein>
    <submittedName>
        <fullName evidence="2">Uncharacterized protein</fullName>
    </submittedName>
</protein>
<name>A0AAV4Y824_CAEEX</name>
<accession>A0AAV4Y824</accession>
<sequence length="80" mass="8783">MLVSRAMQVSTSEVTLVAASFQMSQVTAIHPDIHSAGGVTQPRRNSKRRSSTGTKTRKEPVSQMWVPNKHAFSFISLNPS</sequence>
<dbReference type="Proteomes" id="UP001054945">
    <property type="component" value="Unassembled WGS sequence"/>
</dbReference>
<dbReference type="AlphaFoldDB" id="A0AAV4Y824"/>
<evidence type="ECO:0000313" key="3">
    <source>
        <dbReference type="Proteomes" id="UP001054945"/>
    </source>
</evidence>
<keyword evidence="3" id="KW-1185">Reference proteome</keyword>
<comment type="caution">
    <text evidence="2">The sequence shown here is derived from an EMBL/GenBank/DDBJ whole genome shotgun (WGS) entry which is preliminary data.</text>
</comment>
<feature type="region of interest" description="Disordered" evidence="1">
    <location>
        <begin position="32"/>
        <end position="63"/>
    </location>
</feature>
<evidence type="ECO:0000256" key="1">
    <source>
        <dbReference type="SAM" id="MobiDB-lite"/>
    </source>
</evidence>